<keyword evidence="3" id="KW-1185">Reference proteome</keyword>
<organism evidence="2 3">
    <name type="scientific">Reticulibacter mediterranei</name>
    <dbReference type="NCBI Taxonomy" id="2778369"/>
    <lineage>
        <taxon>Bacteria</taxon>
        <taxon>Bacillati</taxon>
        <taxon>Chloroflexota</taxon>
        <taxon>Ktedonobacteria</taxon>
        <taxon>Ktedonobacterales</taxon>
        <taxon>Reticulibacteraceae</taxon>
        <taxon>Reticulibacter</taxon>
    </lineage>
</organism>
<evidence type="ECO:0000313" key="2">
    <source>
        <dbReference type="EMBL" id="GHO93978.1"/>
    </source>
</evidence>
<dbReference type="Proteomes" id="UP000597444">
    <property type="component" value="Unassembled WGS sequence"/>
</dbReference>
<feature type="signal peptide" evidence="1">
    <location>
        <begin position="1"/>
        <end position="38"/>
    </location>
</feature>
<sequence>MILPDKRNSRFLTVLCSKLLVFGLALSFLAMCPQAALAHGNGFYQQTNLVSDIRGVARFTDPNLVNSWGLSHSSTGPWFVSDNGTGVATAYRGNGKAFPSGSAPLVITIPLPGGKPGGTPTGNVFNNTKGFVVSQHGKSSPSQFIFATEDGTISGWDPTVDPTHAIIAVNRSTVAQHGFVGAVYKGLALGRSGSRNFIYATNFRFGTVEMFDAKFTLVKSFTDPQLASKCPIPGPPAQCFAPFGIQNIGGKLYVTFALQDAAHHDDVAGAGNGFVDVFDTNGQLLRRLISDGQLNSPWGLALAPEHFGPFSNDLWVGNFGDGQINVFDPCTGAFLGQPKNQFGRPIAINGLWGLGFGNGGQAGARNTLFFAAGIADESHGLFGSIQSENN</sequence>
<evidence type="ECO:0000313" key="3">
    <source>
        <dbReference type="Proteomes" id="UP000597444"/>
    </source>
</evidence>
<evidence type="ECO:0008006" key="4">
    <source>
        <dbReference type="Google" id="ProtNLM"/>
    </source>
</evidence>
<dbReference type="NCBIfam" id="TIGR03118">
    <property type="entry name" value="PEPCTERM_chp_1"/>
    <property type="match status" value="1"/>
</dbReference>
<name>A0A8J3IHZ2_9CHLR</name>
<evidence type="ECO:0000256" key="1">
    <source>
        <dbReference type="SAM" id="SignalP"/>
    </source>
</evidence>
<proteinExistence type="predicted"/>
<dbReference type="RefSeq" id="WP_220204739.1">
    <property type="nucleotide sequence ID" value="NZ_BNJK01000001.1"/>
</dbReference>
<protein>
    <recommendedName>
        <fullName evidence="4">TIGR03118 family protein</fullName>
    </recommendedName>
</protein>
<dbReference type="EMBL" id="BNJK01000001">
    <property type="protein sequence ID" value="GHO93978.1"/>
    <property type="molecule type" value="Genomic_DNA"/>
</dbReference>
<dbReference type="AlphaFoldDB" id="A0A8J3IHZ2"/>
<comment type="caution">
    <text evidence="2">The sequence shown here is derived from an EMBL/GenBank/DDBJ whole genome shotgun (WGS) entry which is preliminary data.</text>
</comment>
<feature type="chain" id="PRO_5035294325" description="TIGR03118 family protein" evidence="1">
    <location>
        <begin position="39"/>
        <end position="390"/>
    </location>
</feature>
<dbReference type="InterPro" id="IPR015943">
    <property type="entry name" value="WD40/YVTN_repeat-like_dom_sf"/>
</dbReference>
<dbReference type="Gene3D" id="2.130.10.10">
    <property type="entry name" value="YVTN repeat-like/Quinoprotein amine dehydrogenase"/>
    <property type="match status" value="1"/>
</dbReference>
<keyword evidence="1" id="KW-0732">Signal</keyword>
<accession>A0A8J3IHZ2</accession>
<gene>
    <name evidence="2" type="ORF">KSF_040260</name>
</gene>
<dbReference type="SUPFAM" id="SSF63829">
    <property type="entry name" value="Calcium-dependent phosphotriesterase"/>
    <property type="match status" value="1"/>
</dbReference>
<reference evidence="2" key="1">
    <citation type="submission" date="2020-10" db="EMBL/GenBank/DDBJ databases">
        <title>Taxonomic study of unclassified bacteria belonging to the class Ktedonobacteria.</title>
        <authorList>
            <person name="Yabe S."/>
            <person name="Wang C.M."/>
            <person name="Zheng Y."/>
            <person name="Sakai Y."/>
            <person name="Cavaletti L."/>
            <person name="Monciardini P."/>
            <person name="Donadio S."/>
        </authorList>
    </citation>
    <scope>NUCLEOTIDE SEQUENCE</scope>
    <source>
        <strain evidence="2">ID150040</strain>
    </source>
</reference>
<dbReference type="InterPro" id="IPR017549">
    <property type="entry name" value="APMV_L690"/>
</dbReference>